<dbReference type="OrthoDB" id="2016498at2759"/>
<dbReference type="Pfam" id="PF10250">
    <property type="entry name" value="O-FucT"/>
    <property type="match status" value="1"/>
</dbReference>
<evidence type="ECO:0000313" key="16">
    <source>
        <dbReference type="Proteomes" id="UP000737018"/>
    </source>
</evidence>
<reference evidence="15" key="1">
    <citation type="submission" date="2020-03" db="EMBL/GenBank/DDBJ databases">
        <title>Castanea mollissima Vanexum genome sequencing.</title>
        <authorList>
            <person name="Staton M."/>
        </authorList>
    </citation>
    <scope>NUCLEOTIDE SEQUENCE</scope>
    <source>
        <tissue evidence="15">Leaf</tissue>
    </source>
</reference>
<evidence type="ECO:0000256" key="14">
    <source>
        <dbReference type="SAM" id="Phobius"/>
    </source>
</evidence>
<organism evidence="15 16">
    <name type="scientific">Castanea mollissima</name>
    <name type="common">Chinese chestnut</name>
    <dbReference type="NCBI Taxonomy" id="60419"/>
    <lineage>
        <taxon>Eukaryota</taxon>
        <taxon>Viridiplantae</taxon>
        <taxon>Streptophyta</taxon>
        <taxon>Embryophyta</taxon>
        <taxon>Tracheophyta</taxon>
        <taxon>Spermatophyta</taxon>
        <taxon>Magnoliopsida</taxon>
        <taxon>eudicotyledons</taxon>
        <taxon>Gunneridae</taxon>
        <taxon>Pentapetalae</taxon>
        <taxon>rosids</taxon>
        <taxon>fabids</taxon>
        <taxon>Fagales</taxon>
        <taxon>Fagaceae</taxon>
        <taxon>Castanea</taxon>
    </lineage>
</organism>
<accession>A0A8J4VLD8</accession>
<dbReference type="InterPro" id="IPR024709">
    <property type="entry name" value="FucosylTrfase_pln"/>
</dbReference>
<evidence type="ECO:0000256" key="12">
    <source>
        <dbReference type="ARBA" id="ARBA00023277"/>
    </source>
</evidence>
<keyword evidence="7" id="KW-0735">Signal-anchor</keyword>
<dbReference type="GO" id="GO:0006004">
    <property type="term" value="P:fucose metabolic process"/>
    <property type="evidence" value="ECO:0007669"/>
    <property type="project" value="UniProtKB-KW"/>
</dbReference>
<evidence type="ECO:0000256" key="11">
    <source>
        <dbReference type="ARBA" id="ARBA00023253"/>
    </source>
</evidence>
<evidence type="ECO:0000256" key="3">
    <source>
        <dbReference type="ARBA" id="ARBA00007737"/>
    </source>
</evidence>
<comment type="pathway">
    <text evidence="2">Glycan metabolism.</text>
</comment>
<dbReference type="PANTHER" id="PTHR31741:SF63">
    <property type="entry name" value="O-FUCOSYLTRANSFERASE 37"/>
    <property type="match status" value="1"/>
</dbReference>
<keyword evidence="5" id="KW-0808">Transferase</keyword>
<evidence type="ECO:0000256" key="7">
    <source>
        <dbReference type="ARBA" id="ARBA00022968"/>
    </source>
</evidence>
<name>A0A8J4VLD8_9ROSI</name>
<keyword evidence="11" id="KW-0294">Fucose metabolism</keyword>
<keyword evidence="8 14" id="KW-1133">Transmembrane helix</keyword>
<comment type="caution">
    <text evidence="15">The sequence shown here is derived from an EMBL/GenBank/DDBJ whole genome shotgun (WGS) entry which is preliminary data.</text>
</comment>
<dbReference type="GO" id="GO:0016757">
    <property type="term" value="F:glycosyltransferase activity"/>
    <property type="evidence" value="ECO:0007669"/>
    <property type="project" value="UniProtKB-KW"/>
</dbReference>
<dbReference type="GO" id="GO:0016020">
    <property type="term" value="C:membrane"/>
    <property type="evidence" value="ECO:0007669"/>
    <property type="project" value="UniProtKB-SubCell"/>
</dbReference>
<evidence type="ECO:0000256" key="5">
    <source>
        <dbReference type="ARBA" id="ARBA00022679"/>
    </source>
</evidence>
<keyword evidence="10" id="KW-0325">Glycoprotein</keyword>
<keyword evidence="6 14" id="KW-0812">Transmembrane</keyword>
<gene>
    <name evidence="15" type="ORF">CMV_021689</name>
</gene>
<comment type="subcellular location">
    <subcellularLocation>
        <location evidence="1">Membrane</location>
        <topology evidence="1">Single-pass type II membrane protein</topology>
    </subcellularLocation>
</comment>
<dbReference type="Proteomes" id="UP000737018">
    <property type="component" value="Unassembled WGS sequence"/>
</dbReference>
<evidence type="ECO:0000256" key="4">
    <source>
        <dbReference type="ARBA" id="ARBA00022676"/>
    </source>
</evidence>
<evidence type="ECO:0000313" key="15">
    <source>
        <dbReference type="EMBL" id="KAF3952796.1"/>
    </source>
</evidence>
<dbReference type="CDD" id="cd11299">
    <property type="entry name" value="O-FucT_plant"/>
    <property type="match status" value="1"/>
</dbReference>
<keyword evidence="9 14" id="KW-0472">Membrane</keyword>
<dbReference type="EMBL" id="JRKL02004347">
    <property type="protein sequence ID" value="KAF3952796.1"/>
    <property type="molecule type" value="Genomic_DNA"/>
</dbReference>
<evidence type="ECO:0000256" key="9">
    <source>
        <dbReference type="ARBA" id="ARBA00023136"/>
    </source>
</evidence>
<sequence length="647" mass="72471">MVWVSNRWLVEIGGVGLLIGDGVGFKSVACGDRWRGFLIGGLWRSVAYGDRWCGFADRFHLLSSKNFNGSREHKASFFMATARNMKSSFITENPSPFIHYLLSLSPLASLVNSPKKSPRNHKLCTPQNLSLFFLSLILSFTFLGFSILSFLLVSQASSSSCHLSSPSSPFSSPSLKSSEYSPINLVSLLSTTSDDEDEPKLSNSVMVPLPAHGVVRNNVSEEEREFWEQPDGLGYKPCLDFSIGYRKASLKISKEKRRFLVVVASGGLNQQRNQIVDAVVIARILGAALVVPVLQVNLIWGDESEFSDIFDVKHFKRTLQADVRVVSSLPSTHLMSRQTIENKIPYDVSPLWIRNRFFRQLNKEGVLVLKGLDSKLSKNLPYDLQKLRCKVAFHALRYAAPIRELGNRLARRMWIEGPFIALHLRLEKDVWVRTGCLTGLGTEHDDIITKVRESQPEYLTGRLNMTYTQRRLAGLCPLNALEMARLLKALGAPGSARVYVAGGEPFGRNKALQPLVAEFPNVVTKEKLAQNGELSQYINKSSALAAIDYIVSLSSDVFVPSHGGNMGRAMQGHRAYVGHRKYIKPNKRSMLPFFDDTSISDAEFRSIMRKLHSKSQGQPEMRANRRDRDVIAYPIPECMCKHKTGIF</sequence>
<evidence type="ECO:0000256" key="13">
    <source>
        <dbReference type="ARBA" id="ARBA00030350"/>
    </source>
</evidence>
<protein>
    <recommendedName>
        <fullName evidence="13">O-fucosyltransferase family protein</fullName>
    </recommendedName>
</protein>
<dbReference type="PANTHER" id="PTHR31741">
    <property type="entry name" value="OS02G0726500 PROTEIN-RELATED"/>
    <property type="match status" value="1"/>
</dbReference>
<evidence type="ECO:0000256" key="10">
    <source>
        <dbReference type="ARBA" id="ARBA00023180"/>
    </source>
</evidence>
<proteinExistence type="inferred from homology"/>
<evidence type="ECO:0000256" key="8">
    <source>
        <dbReference type="ARBA" id="ARBA00022989"/>
    </source>
</evidence>
<dbReference type="InterPro" id="IPR019378">
    <property type="entry name" value="GDP-Fuc_O-FucTrfase"/>
</dbReference>
<dbReference type="AlphaFoldDB" id="A0A8J4VLD8"/>
<feature type="transmembrane region" description="Helical" evidence="14">
    <location>
        <begin position="129"/>
        <end position="153"/>
    </location>
</feature>
<comment type="similarity">
    <text evidence="3">Belongs to the glycosyltransferase GT106 family.</text>
</comment>
<keyword evidence="4" id="KW-0328">Glycosyltransferase</keyword>
<keyword evidence="12" id="KW-0119">Carbohydrate metabolism</keyword>
<keyword evidence="16" id="KW-1185">Reference proteome</keyword>
<dbReference type="GO" id="GO:0005737">
    <property type="term" value="C:cytoplasm"/>
    <property type="evidence" value="ECO:0007669"/>
    <property type="project" value="TreeGrafter"/>
</dbReference>
<evidence type="ECO:0000256" key="2">
    <source>
        <dbReference type="ARBA" id="ARBA00004881"/>
    </source>
</evidence>
<evidence type="ECO:0000256" key="1">
    <source>
        <dbReference type="ARBA" id="ARBA00004606"/>
    </source>
</evidence>
<evidence type="ECO:0000256" key="6">
    <source>
        <dbReference type="ARBA" id="ARBA00022692"/>
    </source>
</evidence>
<dbReference type="PIRSF" id="PIRSF009360">
    <property type="entry name" value="UCP009360"/>
    <property type="match status" value="1"/>
</dbReference>